<dbReference type="AlphaFoldDB" id="A0A5M3X3R4"/>
<dbReference type="InterPro" id="IPR013149">
    <property type="entry name" value="ADH-like_C"/>
</dbReference>
<feature type="domain" description="Enoyl reductase (ER)" evidence="2">
    <location>
        <begin position="19"/>
        <end position="338"/>
    </location>
</feature>
<dbReference type="CDD" id="cd05288">
    <property type="entry name" value="PGDH"/>
    <property type="match status" value="1"/>
</dbReference>
<evidence type="ECO:0000313" key="3">
    <source>
        <dbReference type="EMBL" id="GES14749.1"/>
    </source>
</evidence>
<dbReference type="SMART" id="SM00829">
    <property type="entry name" value="PKS_ER"/>
    <property type="match status" value="1"/>
</dbReference>
<organism evidence="3 4">
    <name type="scientific">Acrocarpospora macrocephala</name>
    <dbReference type="NCBI Taxonomy" id="150177"/>
    <lineage>
        <taxon>Bacteria</taxon>
        <taxon>Bacillati</taxon>
        <taxon>Actinomycetota</taxon>
        <taxon>Actinomycetes</taxon>
        <taxon>Streptosporangiales</taxon>
        <taxon>Streptosporangiaceae</taxon>
        <taxon>Acrocarpospora</taxon>
    </lineage>
</organism>
<dbReference type="InterPro" id="IPR011032">
    <property type="entry name" value="GroES-like_sf"/>
</dbReference>
<accession>A0A5M3X3R4</accession>
<dbReference type="PANTHER" id="PTHR43205">
    <property type="entry name" value="PROSTAGLANDIN REDUCTASE"/>
    <property type="match status" value="1"/>
</dbReference>
<dbReference type="RefSeq" id="WP_155359911.1">
    <property type="nucleotide sequence ID" value="NZ_BAAAHL010000007.1"/>
</dbReference>
<dbReference type="EMBL" id="BLAE01000064">
    <property type="protein sequence ID" value="GES14749.1"/>
    <property type="molecule type" value="Genomic_DNA"/>
</dbReference>
<protein>
    <submittedName>
        <fullName evidence="3">NADP-dependent oxidoreductase</fullName>
    </submittedName>
</protein>
<dbReference type="InterPro" id="IPR041694">
    <property type="entry name" value="ADH_N_2"/>
</dbReference>
<evidence type="ECO:0000313" key="4">
    <source>
        <dbReference type="Proteomes" id="UP000331127"/>
    </source>
</evidence>
<gene>
    <name evidence="3" type="ORF">Amac_083460</name>
</gene>
<comment type="caution">
    <text evidence="3">The sequence shown here is derived from an EMBL/GenBank/DDBJ whole genome shotgun (WGS) entry which is preliminary data.</text>
</comment>
<dbReference type="Gene3D" id="3.40.50.720">
    <property type="entry name" value="NAD(P)-binding Rossmann-like Domain"/>
    <property type="match status" value="1"/>
</dbReference>
<evidence type="ECO:0000256" key="1">
    <source>
        <dbReference type="ARBA" id="ARBA00023002"/>
    </source>
</evidence>
<sequence>MSTRPITTREIQLVAYPDGLPAESDFAVVERDLPALRDGQLLVGNRWVSIDPAQRVRMNPAAAGYLPAFALGAVPASWAVGMVLESRLAGFEVGDLVLHNAGWQEHSIVSLAGGRKPRVVVPSGRIREVDFLGPMGWPGLTAYAGLFDVGELRPGETVFVSGAVGGVGSLVVQLARRAGARVIASVGSREKARFAVEDLGAHEAICYRDGDIRDLLPAVATKGVDVYFDNVGGDHLEAAISVMRPGGRVALCGAVSSYNSAGTPGPSNLFLATAKGLTLRGFLAWMYEHRFERSNAYFGGLIDEGGLVSPHTIIEGLDDLAGGFIGMLKGSNVGKAVVRVG</sequence>
<dbReference type="InterPro" id="IPR020843">
    <property type="entry name" value="ER"/>
</dbReference>
<keyword evidence="1" id="KW-0560">Oxidoreductase</keyword>
<dbReference type="FunFam" id="3.40.50.720:FF:000121">
    <property type="entry name" value="Prostaglandin reductase 2"/>
    <property type="match status" value="1"/>
</dbReference>
<dbReference type="Proteomes" id="UP000331127">
    <property type="component" value="Unassembled WGS sequence"/>
</dbReference>
<reference evidence="3 4" key="1">
    <citation type="submission" date="2019-10" db="EMBL/GenBank/DDBJ databases">
        <title>Whole genome shotgun sequence of Acrocarpospora macrocephala NBRC 16266.</title>
        <authorList>
            <person name="Ichikawa N."/>
            <person name="Kimura A."/>
            <person name="Kitahashi Y."/>
            <person name="Komaki H."/>
            <person name="Oguchi A."/>
        </authorList>
    </citation>
    <scope>NUCLEOTIDE SEQUENCE [LARGE SCALE GENOMIC DNA]</scope>
    <source>
        <strain evidence="3 4">NBRC 16266</strain>
    </source>
</reference>
<dbReference type="PANTHER" id="PTHR43205:SF7">
    <property type="entry name" value="PROSTAGLANDIN REDUCTASE 1"/>
    <property type="match status" value="1"/>
</dbReference>
<evidence type="ECO:0000259" key="2">
    <source>
        <dbReference type="SMART" id="SM00829"/>
    </source>
</evidence>
<dbReference type="Pfam" id="PF16884">
    <property type="entry name" value="ADH_N_2"/>
    <property type="match status" value="1"/>
</dbReference>
<dbReference type="InterPro" id="IPR045010">
    <property type="entry name" value="MDR_fam"/>
</dbReference>
<name>A0A5M3X3R4_9ACTN</name>
<dbReference type="GO" id="GO:0016628">
    <property type="term" value="F:oxidoreductase activity, acting on the CH-CH group of donors, NAD or NADP as acceptor"/>
    <property type="evidence" value="ECO:0007669"/>
    <property type="project" value="InterPro"/>
</dbReference>
<dbReference type="SUPFAM" id="SSF51735">
    <property type="entry name" value="NAD(P)-binding Rossmann-fold domains"/>
    <property type="match status" value="1"/>
</dbReference>
<dbReference type="InterPro" id="IPR036291">
    <property type="entry name" value="NAD(P)-bd_dom_sf"/>
</dbReference>
<dbReference type="SUPFAM" id="SSF50129">
    <property type="entry name" value="GroES-like"/>
    <property type="match status" value="1"/>
</dbReference>
<proteinExistence type="predicted"/>
<dbReference type="Pfam" id="PF00107">
    <property type="entry name" value="ADH_zinc_N"/>
    <property type="match status" value="1"/>
</dbReference>
<dbReference type="Gene3D" id="3.90.180.10">
    <property type="entry name" value="Medium-chain alcohol dehydrogenases, catalytic domain"/>
    <property type="match status" value="1"/>
</dbReference>
<keyword evidence="4" id="KW-1185">Reference proteome</keyword>
<dbReference type="OrthoDB" id="9805663at2"/>